<dbReference type="SMART" id="SM00450">
    <property type="entry name" value="RHOD"/>
    <property type="match status" value="1"/>
</dbReference>
<dbReference type="KEGG" id="dco:SAMEA4475696_0253"/>
<protein>
    <submittedName>
        <fullName evidence="2">Probable adenylyltransferase/sulfurtransferase MoeZ</fullName>
    </submittedName>
</protein>
<dbReference type="SUPFAM" id="SSF52821">
    <property type="entry name" value="Rhodanese/Cell cycle control phosphatase"/>
    <property type="match status" value="1"/>
</dbReference>
<dbReference type="PANTHER" id="PTHR43031">
    <property type="entry name" value="FAD-DEPENDENT OXIDOREDUCTASE"/>
    <property type="match status" value="1"/>
</dbReference>
<dbReference type="PANTHER" id="PTHR43031:SF1">
    <property type="entry name" value="PYRIDINE NUCLEOTIDE-DISULPHIDE OXIDOREDUCTASE"/>
    <property type="match status" value="1"/>
</dbReference>
<keyword evidence="2" id="KW-0548">Nucleotidyltransferase</keyword>
<feature type="domain" description="Rhodanese" evidence="1">
    <location>
        <begin position="16"/>
        <end position="103"/>
    </location>
</feature>
<accession>A0A239V5U6</accession>
<dbReference type="Pfam" id="PF00581">
    <property type="entry name" value="Rhodanese"/>
    <property type="match status" value="1"/>
</dbReference>
<keyword evidence="3" id="KW-1185">Reference proteome</keyword>
<dbReference type="Proteomes" id="UP000242637">
    <property type="component" value="Chromosome 1"/>
</dbReference>
<dbReference type="PROSITE" id="PS50206">
    <property type="entry name" value="RHODANESE_3"/>
    <property type="match status" value="1"/>
</dbReference>
<dbReference type="AlphaFoldDB" id="A0A239V5U6"/>
<dbReference type="EMBL" id="LT906453">
    <property type="protein sequence ID" value="SNV17621.1"/>
    <property type="molecule type" value="Genomic_DNA"/>
</dbReference>
<dbReference type="GO" id="GO:0016779">
    <property type="term" value="F:nucleotidyltransferase activity"/>
    <property type="evidence" value="ECO:0007669"/>
    <property type="project" value="UniProtKB-KW"/>
</dbReference>
<proteinExistence type="predicted"/>
<evidence type="ECO:0000313" key="3">
    <source>
        <dbReference type="Proteomes" id="UP000242637"/>
    </source>
</evidence>
<dbReference type="STRING" id="1121387.GCA_000429885_01461"/>
<keyword evidence="2" id="KW-0808">Transferase</keyword>
<dbReference type="InterPro" id="IPR036873">
    <property type="entry name" value="Rhodanese-like_dom_sf"/>
</dbReference>
<gene>
    <name evidence="2" type="primary">moeZ_1</name>
    <name evidence="2" type="ORF">SAMEA4475696_00253</name>
</gene>
<organism evidence="2 3">
    <name type="scientific">Dermatophilus congolensis</name>
    <dbReference type="NCBI Taxonomy" id="1863"/>
    <lineage>
        <taxon>Bacteria</taxon>
        <taxon>Bacillati</taxon>
        <taxon>Actinomycetota</taxon>
        <taxon>Actinomycetes</taxon>
        <taxon>Micrococcales</taxon>
        <taxon>Dermatophilaceae</taxon>
        <taxon>Dermatophilus</taxon>
    </lineage>
</organism>
<reference evidence="2 3" key="1">
    <citation type="submission" date="2017-06" db="EMBL/GenBank/DDBJ databases">
        <authorList>
            <consortium name="Pathogen Informatics"/>
        </authorList>
    </citation>
    <scope>NUCLEOTIDE SEQUENCE [LARGE SCALE GENOMIC DNA]</scope>
    <source>
        <strain evidence="2 3">NCTC13039</strain>
    </source>
</reference>
<dbReference type="InterPro" id="IPR050229">
    <property type="entry name" value="GlpE_sulfurtransferase"/>
</dbReference>
<name>A0A239V5U6_9MICO</name>
<sequence>MTMTFSDVPEVGPGEVPAGAVVVDVREPEEWVAGHAAGARHVPLSELPGRLNELPQSDQLFVVCRSGGRSARAVEFLRGFGFDAVNVAGGTLAWHASNLPMVSENGQQPSAM</sequence>
<dbReference type="CDD" id="cd00158">
    <property type="entry name" value="RHOD"/>
    <property type="match status" value="1"/>
</dbReference>
<evidence type="ECO:0000259" key="1">
    <source>
        <dbReference type="PROSITE" id="PS50206"/>
    </source>
</evidence>
<dbReference type="InterPro" id="IPR001763">
    <property type="entry name" value="Rhodanese-like_dom"/>
</dbReference>
<evidence type="ECO:0000313" key="2">
    <source>
        <dbReference type="EMBL" id="SNV17621.1"/>
    </source>
</evidence>
<dbReference type="Gene3D" id="3.40.250.10">
    <property type="entry name" value="Rhodanese-like domain"/>
    <property type="match status" value="1"/>
</dbReference>